<dbReference type="Gene3D" id="3.40.50.300">
    <property type="entry name" value="P-loop containing nucleotide triphosphate hydrolases"/>
    <property type="match status" value="1"/>
</dbReference>
<evidence type="ECO:0000313" key="2">
    <source>
        <dbReference type="EMBL" id="KAA5539033.1"/>
    </source>
</evidence>
<dbReference type="Pfam" id="PF13614">
    <property type="entry name" value="AAA_31"/>
    <property type="match status" value="1"/>
</dbReference>
<evidence type="ECO:0000313" key="3">
    <source>
        <dbReference type="Proteomes" id="UP000323426"/>
    </source>
</evidence>
<dbReference type="CDD" id="cd02042">
    <property type="entry name" value="ParAB_family"/>
    <property type="match status" value="1"/>
</dbReference>
<gene>
    <name evidence="2" type="ORF">F0145_25175</name>
</gene>
<dbReference type="FunFam" id="3.40.50.300:FF:000285">
    <property type="entry name" value="Sporulation initiation inhibitor Soj"/>
    <property type="match status" value="1"/>
</dbReference>
<evidence type="ECO:0000259" key="1">
    <source>
        <dbReference type="Pfam" id="PF13614"/>
    </source>
</evidence>
<reference evidence="2 3" key="1">
    <citation type="submission" date="2019-09" db="EMBL/GenBank/DDBJ databases">
        <title>Genome sequence and assembly of Adhaeribacter sp.</title>
        <authorList>
            <person name="Chhetri G."/>
        </authorList>
    </citation>
    <scope>NUCLEOTIDE SEQUENCE [LARGE SCALE GENOMIC DNA]</scope>
    <source>
        <strain evidence="2 3">DK36</strain>
    </source>
</reference>
<proteinExistence type="predicted"/>
<dbReference type="Proteomes" id="UP000323426">
    <property type="component" value="Unassembled WGS sequence"/>
</dbReference>
<sequence>MTNVFAIVNAKGGVAKTTSTMNIGYALNKLGKKVLLVDLDAQANLTLTVGIRTDESLNISDALTDGCKITDIIHKVNGVDVINSGRTLIEREHTISNSITGAVKLKSLLKKIKDKYDYILIDCPPSLGIYTVSALVACDSVYIPMVAEPYAWDGLSRLLETISIIKEEEINPNIKLGGLFFTNNSKNAQTILGKTIISEAKEQLGEKVLKTTIRTNVSLNESIAVKQNIYDYAPESNGAKDYMKLAKEIINS</sequence>
<protein>
    <submittedName>
        <fullName evidence="2">ParA family protein</fullName>
    </submittedName>
</protein>
<organism evidence="2 3">
    <name type="scientific">Adhaeribacter rhizoryzae</name>
    <dbReference type="NCBI Taxonomy" id="2607907"/>
    <lineage>
        <taxon>Bacteria</taxon>
        <taxon>Pseudomonadati</taxon>
        <taxon>Bacteroidota</taxon>
        <taxon>Cytophagia</taxon>
        <taxon>Cytophagales</taxon>
        <taxon>Hymenobacteraceae</taxon>
        <taxon>Adhaeribacter</taxon>
    </lineage>
</organism>
<dbReference type="SUPFAM" id="SSF52540">
    <property type="entry name" value="P-loop containing nucleoside triphosphate hydrolases"/>
    <property type="match status" value="1"/>
</dbReference>
<dbReference type="PANTHER" id="PTHR13696">
    <property type="entry name" value="P-LOOP CONTAINING NUCLEOSIDE TRIPHOSPHATE HYDROLASE"/>
    <property type="match status" value="1"/>
</dbReference>
<keyword evidence="3" id="KW-1185">Reference proteome</keyword>
<dbReference type="InterPro" id="IPR025669">
    <property type="entry name" value="AAA_dom"/>
</dbReference>
<name>A0A5M6CVG3_9BACT</name>
<dbReference type="AlphaFoldDB" id="A0A5M6CVG3"/>
<accession>A0A5M6CVG3</accession>
<dbReference type="InterPro" id="IPR027417">
    <property type="entry name" value="P-loop_NTPase"/>
</dbReference>
<dbReference type="PANTHER" id="PTHR13696:SF99">
    <property type="entry name" value="COBYRINIC ACID AC-DIAMIDE SYNTHASE"/>
    <property type="match status" value="1"/>
</dbReference>
<feature type="domain" description="AAA" evidence="1">
    <location>
        <begin position="3"/>
        <end position="175"/>
    </location>
</feature>
<dbReference type="EMBL" id="VWSF01000036">
    <property type="protein sequence ID" value="KAA5539033.1"/>
    <property type="molecule type" value="Genomic_DNA"/>
</dbReference>
<dbReference type="RefSeq" id="WP_150093318.1">
    <property type="nucleotide sequence ID" value="NZ_VWSF01000036.1"/>
</dbReference>
<comment type="caution">
    <text evidence="2">The sequence shown here is derived from an EMBL/GenBank/DDBJ whole genome shotgun (WGS) entry which is preliminary data.</text>
</comment>
<dbReference type="InterPro" id="IPR050678">
    <property type="entry name" value="DNA_Partitioning_ATPase"/>
</dbReference>